<dbReference type="EMBL" id="CANHGI010000002">
    <property type="protein sequence ID" value="CAI5442589.1"/>
    <property type="molecule type" value="Genomic_DNA"/>
</dbReference>
<dbReference type="PANTHER" id="PTHR38616:SF3">
    <property type="entry name" value="PROTEIN CBG03925"/>
    <property type="match status" value="1"/>
</dbReference>
<feature type="compositionally biased region" description="Basic and acidic residues" evidence="1">
    <location>
        <begin position="463"/>
        <end position="484"/>
    </location>
</feature>
<feature type="compositionally biased region" description="Polar residues" evidence="1">
    <location>
        <begin position="389"/>
        <end position="401"/>
    </location>
</feature>
<feature type="transmembrane region" description="Helical" evidence="2">
    <location>
        <begin position="88"/>
        <end position="109"/>
    </location>
</feature>
<sequence length="484" mass="54391">MILLFYSFILIIEFTLRLLAITTCSYMHFLLFWHLFKQRSKKVWNLPEIAFLYEGIPLSLTRILFLVKTYNTKNSFVSLYKHVAGYEIRYIIITTALVQFTSVLTLNSLWRLHKSMKTRTNLFSVLQKMYIIITVLQYIIILTFIIFQCKKRKNKSKVAKNQPTPVGTSTKPSTESPNPNPSATNISQTKTSRKDGEAEDEDVVFNINIKKEKKKEGDEFDDDDEENPLVKLSLKKRKEVGKSLRGNVNNCKSGIGNGEQNNQPQLKILNVNNKTMRQTSVMDKEGESTPKDIEQDLFGSTVATSQGVSCYQFAVVKKDKPPPPPPRGKVPKPSLKPMKPQAQPQPIAKTPVMAATQMMSSMAPTPVATPMAKTPAKQEPQKPNLPPEKTQQLSMAPSDTNLVFAGPAQVRPTQPTNLPPPAMNKPVATTPKNNVGESVVPHLAQTADGDKKRKKFDSLEDQGDQKMVECVEQPTKKSEQFTKR</sequence>
<dbReference type="Proteomes" id="UP001152747">
    <property type="component" value="Unassembled WGS sequence"/>
</dbReference>
<feature type="transmembrane region" description="Helical" evidence="2">
    <location>
        <begin position="49"/>
        <end position="67"/>
    </location>
</feature>
<evidence type="ECO:0000313" key="3">
    <source>
        <dbReference type="EMBL" id="CAI5442589.1"/>
    </source>
</evidence>
<protein>
    <submittedName>
        <fullName evidence="3">Uncharacterized protein</fullName>
    </submittedName>
</protein>
<reference evidence="3" key="1">
    <citation type="submission" date="2022-11" db="EMBL/GenBank/DDBJ databases">
        <authorList>
            <person name="Kikuchi T."/>
        </authorList>
    </citation>
    <scope>NUCLEOTIDE SEQUENCE</scope>
    <source>
        <strain evidence="3">PS1010</strain>
    </source>
</reference>
<evidence type="ECO:0000256" key="1">
    <source>
        <dbReference type="SAM" id="MobiDB-lite"/>
    </source>
</evidence>
<feature type="region of interest" description="Disordered" evidence="1">
    <location>
        <begin position="157"/>
        <end position="205"/>
    </location>
</feature>
<organism evidence="3 4">
    <name type="scientific">Caenorhabditis angaria</name>
    <dbReference type="NCBI Taxonomy" id="860376"/>
    <lineage>
        <taxon>Eukaryota</taxon>
        <taxon>Metazoa</taxon>
        <taxon>Ecdysozoa</taxon>
        <taxon>Nematoda</taxon>
        <taxon>Chromadorea</taxon>
        <taxon>Rhabditida</taxon>
        <taxon>Rhabditina</taxon>
        <taxon>Rhabditomorpha</taxon>
        <taxon>Rhabditoidea</taxon>
        <taxon>Rhabditidae</taxon>
        <taxon>Peloderinae</taxon>
        <taxon>Caenorhabditis</taxon>
    </lineage>
</organism>
<feature type="compositionally biased region" description="Polar residues" evidence="1">
    <location>
        <begin position="161"/>
        <end position="190"/>
    </location>
</feature>
<dbReference type="PANTHER" id="PTHR38616">
    <property type="entry name" value="PROTEIN CBG03925"/>
    <property type="match status" value="1"/>
</dbReference>
<keyword evidence="2" id="KW-0812">Transmembrane</keyword>
<keyword evidence="2" id="KW-1133">Transmembrane helix</keyword>
<feature type="transmembrane region" description="Helical" evidence="2">
    <location>
        <begin position="7"/>
        <end position="29"/>
    </location>
</feature>
<feature type="transmembrane region" description="Helical" evidence="2">
    <location>
        <begin position="129"/>
        <end position="147"/>
    </location>
</feature>
<comment type="caution">
    <text evidence="3">The sequence shown here is derived from an EMBL/GenBank/DDBJ whole genome shotgun (WGS) entry which is preliminary data.</text>
</comment>
<keyword evidence="4" id="KW-1185">Reference proteome</keyword>
<gene>
    <name evidence="3" type="ORF">CAMP_LOCUS5226</name>
</gene>
<accession>A0A9P1ICC1</accession>
<evidence type="ECO:0000256" key="2">
    <source>
        <dbReference type="SAM" id="Phobius"/>
    </source>
</evidence>
<proteinExistence type="predicted"/>
<name>A0A9P1ICC1_9PELO</name>
<dbReference type="AlphaFoldDB" id="A0A9P1ICC1"/>
<dbReference type="InterPro" id="IPR039962">
    <property type="entry name" value="ZC21.8"/>
</dbReference>
<feature type="region of interest" description="Disordered" evidence="1">
    <location>
        <begin position="314"/>
        <end position="484"/>
    </location>
</feature>
<evidence type="ECO:0000313" key="4">
    <source>
        <dbReference type="Proteomes" id="UP001152747"/>
    </source>
</evidence>
<keyword evidence="2" id="KW-0472">Membrane</keyword>